<dbReference type="STRING" id="910347.SAMN05421773_107220"/>
<dbReference type="Proteomes" id="UP000199207">
    <property type="component" value="Unassembled WGS sequence"/>
</dbReference>
<dbReference type="Pfam" id="PF01814">
    <property type="entry name" value="Hemerythrin"/>
    <property type="match status" value="1"/>
</dbReference>
<dbReference type="RefSeq" id="WP_093839319.1">
    <property type="nucleotide sequence ID" value="NZ_FOLM01000007.1"/>
</dbReference>
<keyword evidence="3" id="KW-1185">Reference proteome</keyword>
<dbReference type="InterPro" id="IPR012312">
    <property type="entry name" value="Hemerythrin-like"/>
</dbReference>
<dbReference type="EMBL" id="FOLM01000007">
    <property type="protein sequence ID" value="SFC92556.1"/>
    <property type="molecule type" value="Genomic_DNA"/>
</dbReference>
<evidence type="ECO:0000313" key="3">
    <source>
        <dbReference type="Proteomes" id="UP000199207"/>
    </source>
</evidence>
<gene>
    <name evidence="2" type="ORF">SAMN05421773_107220</name>
</gene>
<accession>A0A1I1N5E9</accession>
<dbReference type="PANTHER" id="PTHR38048">
    <property type="entry name" value="EXPRESSED PROTEIN"/>
    <property type="match status" value="1"/>
</dbReference>
<name>A0A1I1N5E9_9ACTN</name>
<reference evidence="2 3" key="1">
    <citation type="submission" date="2016-10" db="EMBL/GenBank/DDBJ databases">
        <authorList>
            <person name="de Groot N.N."/>
        </authorList>
    </citation>
    <scope>NUCLEOTIDE SEQUENCE [LARGE SCALE GENOMIC DNA]</scope>
    <source>
        <strain evidence="2 3">CGMCC 4.5739</strain>
    </source>
</reference>
<proteinExistence type="predicted"/>
<dbReference type="OrthoDB" id="8225825at2"/>
<dbReference type="Gene3D" id="1.20.120.520">
    <property type="entry name" value="nmb1532 protein domain like"/>
    <property type="match status" value="1"/>
</dbReference>
<sequence length="178" mass="20003">MENQDNIHARLTAFGSQLIDVHRRLRSELTRISDEMDDYLDGGARPPAELQAHCLAFCSALERHHTSEEHDAFPALAGQHPGLAAVLDKLREDHRLVSGILRRLEHLIKDLTPRARGNPREARRLRGELDGLTAILESHFPFEERTLTDALSTLRAPAWEATPPAFLHTRPPTPPDTP</sequence>
<dbReference type="InterPro" id="IPR053206">
    <property type="entry name" value="Dimeric_xanthone_biosynth"/>
</dbReference>
<protein>
    <submittedName>
        <fullName evidence="2">Hemerythrin HHE cation binding domain-containing protein</fullName>
    </submittedName>
</protein>
<organism evidence="2 3">
    <name type="scientific">Streptomyces aidingensis</name>
    <dbReference type="NCBI Taxonomy" id="910347"/>
    <lineage>
        <taxon>Bacteria</taxon>
        <taxon>Bacillati</taxon>
        <taxon>Actinomycetota</taxon>
        <taxon>Actinomycetes</taxon>
        <taxon>Kitasatosporales</taxon>
        <taxon>Streptomycetaceae</taxon>
        <taxon>Streptomyces</taxon>
    </lineage>
</organism>
<feature type="domain" description="Hemerythrin-like" evidence="1">
    <location>
        <begin position="18"/>
        <end position="148"/>
    </location>
</feature>
<dbReference type="PANTHER" id="PTHR38048:SF1">
    <property type="entry name" value="HEMERYTHRIN-LIKE DOMAIN-CONTAINING PROTEIN"/>
    <property type="match status" value="1"/>
</dbReference>
<dbReference type="AlphaFoldDB" id="A0A1I1N5E9"/>
<evidence type="ECO:0000313" key="2">
    <source>
        <dbReference type="EMBL" id="SFC92556.1"/>
    </source>
</evidence>
<evidence type="ECO:0000259" key="1">
    <source>
        <dbReference type="Pfam" id="PF01814"/>
    </source>
</evidence>
<dbReference type="CDD" id="cd12108">
    <property type="entry name" value="Hr-like"/>
    <property type="match status" value="1"/>
</dbReference>